<dbReference type="InterPro" id="IPR050955">
    <property type="entry name" value="Plant_Biomass_Hydrol_Est"/>
</dbReference>
<organism evidence="2 3">
    <name type="scientific">Candidatus Sphingobacterium stercoripullorum</name>
    <dbReference type="NCBI Taxonomy" id="2838759"/>
    <lineage>
        <taxon>Bacteria</taxon>
        <taxon>Pseudomonadati</taxon>
        <taxon>Bacteroidota</taxon>
        <taxon>Sphingobacteriia</taxon>
        <taxon>Sphingobacteriales</taxon>
        <taxon>Sphingobacteriaceae</taxon>
        <taxon>Sphingobacterium</taxon>
    </lineage>
</organism>
<keyword evidence="1" id="KW-0732">Signal</keyword>
<evidence type="ECO:0000313" key="2">
    <source>
        <dbReference type="EMBL" id="HIX54097.1"/>
    </source>
</evidence>
<protein>
    <recommendedName>
        <fullName evidence="4">Alpha/beta hydrolase</fullName>
    </recommendedName>
</protein>
<dbReference type="EMBL" id="DXEZ01000104">
    <property type="protein sequence ID" value="HIX54097.1"/>
    <property type="molecule type" value="Genomic_DNA"/>
</dbReference>
<evidence type="ECO:0008006" key="4">
    <source>
        <dbReference type="Google" id="ProtNLM"/>
    </source>
</evidence>
<evidence type="ECO:0000256" key="1">
    <source>
        <dbReference type="ARBA" id="ARBA00022729"/>
    </source>
</evidence>
<sequence>MKYTFWKVAWTLVIGVVVMGEPALYAQTHAEEEYFKERIVRAHLENSLIPFDKAKKLSSRKVEQAKKEVWNNWVQTVQQIDTLPPLVSYKQEEPTLHSWDMIDEDPMPFYWIEKVDDQVEEKRALFLNLHGSGPKDQELMATLQWSKVYQDKPSVYFIPQIPNEKRYRWWFKAEQYAWEKLFRLAMVHPKIDVNKIYVMGISEGGYGSQRLGAFYGDYLAGAGPMAGGEPLENAPASNYKYVPLSLQTGELDGGFGRNTLTLRAKHVFDSLANSSNDGEYVHNIALQKGKGHGVDYKVTTPWLINFQRTTRPEHITWVNFPMDGRYRKAFYNIAILNSLEVSPDDTMDRVVFDLRFDKSDNSVYLSALKTDAHLQDFKELSKGTIALFLDDEYLDLSKKIKVYYKDKLVYKGKPRLDLQNIVESCAVFGDPNRLFPAKVIVDL</sequence>
<accession>A0A9D2AXR1</accession>
<comment type="caution">
    <text evidence="2">The sequence shown here is derived from an EMBL/GenBank/DDBJ whole genome shotgun (WGS) entry which is preliminary data.</text>
</comment>
<dbReference type="Gene3D" id="3.40.50.1820">
    <property type="entry name" value="alpha/beta hydrolase"/>
    <property type="match status" value="1"/>
</dbReference>
<reference evidence="2" key="2">
    <citation type="submission" date="2021-04" db="EMBL/GenBank/DDBJ databases">
        <authorList>
            <person name="Gilroy R."/>
        </authorList>
    </citation>
    <scope>NUCLEOTIDE SEQUENCE</scope>
    <source>
        <strain evidence="2">1719</strain>
    </source>
</reference>
<dbReference type="SUPFAM" id="SSF53474">
    <property type="entry name" value="alpha/beta-Hydrolases"/>
    <property type="match status" value="2"/>
</dbReference>
<name>A0A9D2AXR1_9SPHI</name>
<proteinExistence type="predicted"/>
<reference evidence="2" key="1">
    <citation type="journal article" date="2021" name="PeerJ">
        <title>Extensive microbial diversity within the chicken gut microbiome revealed by metagenomics and culture.</title>
        <authorList>
            <person name="Gilroy R."/>
            <person name="Ravi A."/>
            <person name="Getino M."/>
            <person name="Pursley I."/>
            <person name="Horton D.L."/>
            <person name="Alikhan N.F."/>
            <person name="Baker D."/>
            <person name="Gharbi K."/>
            <person name="Hall N."/>
            <person name="Watson M."/>
            <person name="Adriaenssens E.M."/>
            <person name="Foster-Nyarko E."/>
            <person name="Jarju S."/>
            <person name="Secka A."/>
            <person name="Antonio M."/>
            <person name="Oren A."/>
            <person name="Chaudhuri R.R."/>
            <person name="La Ragione R."/>
            <person name="Hildebrand F."/>
            <person name="Pallen M.J."/>
        </authorList>
    </citation>
    <scope>NUCLEOTIDE SEQUENCE</scope>
    <source>
        <strain evidence="2">1719</strain>
    </source>
</reference>
<gene>
    <name evidence="2" type="ORF">H9853_03660</name>
</gene>
<dbReference type="Proteomes" id="UP000824156">
    <property type="component" value="Unassembled WGS sequence"/>
</dbReference>
<dbReference type="PANTHER" id="PTHR43037:SF1">
    <property type="entry name" value="BLL1128 PROTEIN"/>
    <property type="match status" value="1"/>
</dbReference>
<evidence type="ECO:0000313" key="3">
    <source>
        <dbReference type="Proteomes" id="UP000824156"/>
    </source>
</evidence>
<dbReference type="AlphaFoldDB" id="A0A9D2AXR1"/>
<dbReference type="PANTHER" id="PTHR43037">
    <property type="entry name" value="UNNAMED PRODUCT-RELATED"/>
    <property type="match status" value="1"/>
</dbReference>
<dbReference type="InterPro" id="IPR029058">
    <property type="entry name" value="AB_hydrolase_fold"/>
</dbReference>